<dbReference type="GO" id="GO:0005634">
    <property type="term" value="C:nucleus"/>
    <property type="evidence" value="ECO:0007669"/>
    <property type="project" value="UniProtKB-SubCell"/>
</dbReference>
<feature type="compositionally biased region" description="Polar residues" evidence="4">
    <location>
        <begin position="687"/>
        <end position="708"/>
    </location>
</feature>
<feature type="domain" description="Pre-rRNA-processing protein RIX1 N-terminal" evidence="5">
    <location>
        <begin position="42"/>
        <end position="178"/>
    </location>
</feature>
<feature type="compositionally biased region" description="Basic and acidic residues" evidence="4">
    <location>
        <begin position="636"/>
        <end position="652"/>
    </location>
</feature>
<dbReference type="VEuPathDB" id="VectorBase:LLOJ008919"/>
<name>A0A1B0CVD4_LUTLO</name>
<keyword evidence="7" id="KW-1185">Reference proteome</keyword>
<proteinExistence type="inferred from homology"/>
<dbReference type="InterPro" id="IPR016024">
    <property type="entry name" value="ARM-type_fold"/>
</dbReference>
<feature type="region of interest" description="Disordered" evidence="4">
    <location>
        <begin position="561"/>
        <end position="720"/>
    </location>
</feature>
<feature type="compositionally biased region" description="Basic and acidic residues" evidence="4">
    <location>
        <begin position="606"/>
        <end position="626"/>
    </location>
</feature>
<accession>A0A1B0CVD4</accession>
<dbReference type="PANTHER" id="PTHR34105:SF1">
    <property type="entry name" value="PROLINE-, GLUTAMIC ACID- AND LEUCINE-RICH PROTEIN 1"/>
    <property type="match status" value="1"/>
</dbReference>
<feature type="compositionally biased region" description="Polar residues" evidence="4">
    <location>
        <begin position="590"/>
        <end position="602"/>
    </location>
</feature>
<comment type="subcellular location">
    <subcellularLocation>
        <location evidence="1">Nucleus</location>
    </subcellularLocation>
</comment>
<dbReference type="EnsemblMetazoa" id="LLOJ008919-RA">
    <property type="protein sequence ID" value="LLOJ008919-PA"/>
    <property type="gene ID" value="LLOJ008919"/>
</dbReference>
<dbReference type="Proteomes" id="UP000092461">
    <property type="component" value="Unassembled WGS sequence"/>
</dbReference>
<feature type="compositionally biased region" description="Basic and acidic residues" evidence="4">
    <location>
        <begin position="561"/>
        <end position="583"/>
    </location>
</feature>
<dbReference type="EMBL" id="AJWK01030434">
    <property type="status" value="NOT_ANNOTATED_CDS"/>
    <property type="molecule type" value="Genomic_DNA"/>
</dbReference>
<dbReference type="PANTHER" id="PTHR34105">
    <property type="entry name" value="PROLINE-, GLUTAMIC ACID- AND LEUCINE-RICH PROTEIN 1"/>
    <property type="match status" value="1"/>
</dbReference>
<evidence type="ECO:0000256" key="1">
    <source>
        <dbReference type="ARBA" id="ARBA00004123"/>
    </source>
</evidence>
<dbReference type="SUPFAM" id="SSF48371">
    <property type="entry name" value="ARM repeat"/>
    <property type="match status" value="1"/>
</dbReference>
<dbReference type="AlphaFoldDB" id="A0A1B0CVD4"/>
<dbReference type="VEuPathDB" id="VectorBase:LLONM1_003695"/>
<protein>
    <recommendedName>
        <fullName evidence="5">Pre-rRNA-processing protein RIX1 N-terminal domain-containing protein</fullName>
    </recommendedName>
</protein>
<evidence type="ECO:0000256" key="3">
    <source>
        <dbReference type="ARBA" id="ARBA00023242"/>
    </source>
</evidence>
<comment type="similarity">
    <text evidence="2">Belongs to the RIX1/PELP1 family.</text>
</comment>
<dbReference type="Pfam" id="PF08167">
    <property type="entry name" value="RIX1"/>
    <property type="match status" value="1"/>
</dbReference>
<evidence type="ECO:0000313" key="7">
    <source>
        <dbReference type="Proteomes" id="UP000092461"/>
    </source>
</evidence>
<evidence type="ECO:0000256" key="2">
    <source>
        <dbReference type="ARBA" id="ARBA00010511"/>
    </source>
</evidence>
<dbReference type="InterPro" id="IPR012583">
    <property type="entry name" value="RIX1_N"/>
</dbReference>
<evidence type="ECO:0000259" key="5">
    <source>
        <dbReference type="Pfam" id="PF08167"/>
    </source>
</evidence>
<organism evidence="6 7">
    <name type="scientific">Lutzomyia longipalpis</name>
    <name type="common">Sand fly</name>
    <dbReference type="NCBI Taxonomy" id="7200"/>
    <lineage>
        <taxon>Eukaryota</taxon>
        <taxon>Metazoa</taxon>
        <taxon>Ecdysozoa</taxon>
        <taxon>Arthropoda</taxon>
        <taxon>Hexapoda</taxon>
        <taxon>Insecta</taxon>
        <taxon>Pterygota</taxon>
        <taxon>Neoptera</taxon>
        <taxon>Endopterygota</taxon>
        <taxon>Diptera</taxon>
        <taxon>Nematocera</taxon>
        <taxon>Psychodoidea</taxon>
        <taxon>Psychodidae</taxon>
        <taxon>Lutzomyia</taxon>
        <taxon>Lutzomyia</taxon>
    </lineage>
</organism>
<dbReference type="GO" id="GO:0006364">
    <property type="term" value="P:rRNA processing"/>
    <property type="evidence" value="ECO:0007669"/>
    <property type="project" value="TreeGrafter"/>
</dbReference>
<reference evidence="6" key="1">
    <citation type="submission" date="2020-05" db="UniProtKB">
        <authorList>
            <consortium name="EnsemblMetazoa"/>
        </authorList>
    </citation>
    <scope>IDENTIFICATION</scope>
    <source>
        <strain evidence="6">Jacobina</strain>
    </source>
</reference>
<sequence length="736" mass="82784">MDTSGGILNKLKDLGPELCIYFLENYFENENGPPSFFHTIPTALLREQETYTKGLLVLDIFLNYSTPDCLNKAGSAWMTMLMKHVSLDMPFTCSVELSYRLLGKIINKSDVAKELAKAISTNFATRLALNIVESPKNCQLVALQCLSSCLLHSGGTCSPLQGRIEKYLLTFVDAQDENLCLEAARCLLLLQQLAGGGVHGVNHQKSWGRLQTRLLGNLSDTLSAIFGEELSADPETSFVLPEIDLSAGPLKRTVDLIQRFKNLCSVFNVALLGAFKTTKPVQPVKILKLISRTVEAMGNSARSNLTLEDVVIVNLLPSMHESILNLLRALIALLRGNMVLFSRSICAILLSSLKCSAKSICVEDISESFITSIIRDTKPFVLKVQLQVNGLSSKGKQSKRLKRKLGVNLENEGEKEDVLHRHLNEGKYEKLCAEALNCLRQLIRCGSCFMKLDQMKRIYEHTTTLILQNVEIDRKRRPLYANRECRRSLFLVLKELLVSSYTITLPQSQFLIQVFSQAQHMEIWHENRILCVEILADLERVIHPQKLEFTFPSREEVAPLKLSNGDDHEVEDREMMSEDEKTVTPELPDATNQADEITSVTTDGDILMKNDKEVQQIQDKDNKPDEVEKEIDEEQEKIPEDTKKDDEKEAEKIQNTQESVLEIDSSDDAPNDDVQVLSDEEVVYMPSNDQKNNLSIPGSSKQGSSRGRNSPIILDEDSNDDDVRNLMSFFVDDVNK</sequence>
<keyword evidence="3" id="KW-0539">Nucleus</keyword>
<evidence type="ECO:0000313" key="6">
    <source>
        <dbReference type="EnsemblMetazoa" id="LLOJ008919-PA"/>
    </source>
</evidence>
<evidence type="ECO:0000256" key="4">
    <source>
        <dbReference type="SAM" id="MobiDB-lite"/>
    </source>
</evidence>